<feature type="transmembrane region" description="Helical" evidence="1">
    <location>
        <begin position="67"/>
        <end position="83"/>
    </location>
</feature>
<name>A0A545AK98_9ACTN</name>
<evidence type="ECO:0000313" key="2">
    <source>
        <dbReference type="EMBL" id="TQS41175.1"/>
    </source>
</evidence>
<feature type="transmembrane region" description="Helical" evidence="1">
    <location>
        <begin position="6"/>
        <end position="24"/>
    </location>
</feature>
<gene>
    <name evidence="2" type="ORF">FL583_31075</name>
</gene>
<dbReference type="RefSeq" id="WP_142708424.1">
    <property type="nucleotide sequence ID" value="NZ_VIRS01000029.1"/>
</dbReference>
<keyword evidence="1" id="KW-0812">Transmembrane</keyword>
<keyword evidence="1" id="KW-1133">Transmembrane helix</keyword>
<dbReference type="AlphaFoldDB" id="A0A545AK98"/>
<evidence type="ECO:0008006" key="4">
    <source>
        <dbReference type="Google" id="ProtNLM"/>
    </source>
</evidence>
<sequence>MHDLLIGVHAVAAIACFVAGCTVVARLPRSVRSPGFLTFAVAGPIAVAALIAVILVDWSGLPTAKRLTFGGLALLGLYLLWRIRGATAALRDRPAAWEVAFIGHVGFVLISLFDGFAIVTALDLHAPGVVVAACAVLGVVAGVAAIRLATRREERARTATS</sequence>
<dbReference type="OrthoDB" id="5197175at2"/>
<feature type="transmembrane region" description="Helical" evidence="1">
    <location>
        <begin position="36"/>
        <end position="55"/>
    </location>
</feature>
<proteinExistence type="predicted"/>
<organism evidence="2 3">
    <name type="scientific">Cryptosporangium phraense</name>
    <dbReference type="NCBI Taxonomy" id="2593070"/>
    <lineage>
        <taxon>Bacteria</taxon>
        <taxon>Bacillati</taxon>
        <taxon>Actinomycetota</taxon>
        <taxon>Actinomycetes</taxon>
        <taxon>Cryptosporangiales</taxon>
        <taxon>Cryptosporangiaceae</taxon>
        <taxon>Cryptosporangium</taxon>
    </lineage>
</organism>
<dbReference type="Proteomes" id="UP000317982">
    <property type="component" value="Unassembled WGS sequence"/>
</dbReference>
<protein>
    <recommendedName>
        <fullName evidence="4">DUF2306 domain-containing protein</fullName>
    </recommendedName>
</protein>
<feature type="transmembrane region" description="Helical" evidence="1">
    <location>
        <begin position="95"/>
        <end position="122"/>
    </location>
</feature>
<feature type="transmembrane region" description="Helical" evidence="1">
    <location>
        <begin position="128"/>
        <end position="149"/>
    </location>
</feature>
<keyword evidence="3" id="KW-1185">Reference proteome</keyword>
<evidence type="ECO:0000313" key="3">
    <source>
        <dbReference type="Proteomes" id="UP000317982"/>
    </source>
</evidence>
<dbReference type="EMBL" id="VIRS01000029">
    <property type="protein sequence ID" value="TQS41175.1"/>
    <property type="molecule type" value="Genomic_DNA"/>
</dbReference>
<accession>A0A545AK98</accession>
<comment type="caution">
    <text evidence="2">The sequence shown here is derived from an EMBL/GenBank/DDBJ whole genome shotgun (WGS) entry which is preliminary data.</text>
</comment>
<keyword evidence="1" id="KW-0472">Membrane</keyword>
<dbReference type="InParanoid" id="A0A545AK98"/>
<reference evidence="2 3" key="1">
    <citation type="submission" date="2019-07" db="EMBL/GenBank/DDBJ databases">
        <title>Cryptosporangium phraense sp. nov., isolated from plant litter.</title>
        <authorList>
            <person name="Suriyachadkun C."/>
        </authorList>
    </citation>
    <scope>NUCLEOTIDE SEQUENCE [LARGE SCALE GENOMIC DNA]</scope>
    <source>
        <strain evidence="2 3">A-T 5661</strain>
    </source>
</reference>
<evidence type="ECO:0000256" key="1">
    <source>
        <dbReference type="SAM" id="Phobius"/>
    </source>
</evidence>